<dbReference type="AlphaFoldDB" id="A0A975SMZ1"/>
<accession>A0A975SMZ1</accession>
<dbReference type="InterPro" id="IPR052163">
    <property type="entry name" value="DGC-Regulatory_Protein"/>
</dbReference>
<feature type="domain" description="PAS" evidence="2">
    <location>
        <begin position="409"/>
        <end position="480"/>
    </location>
</feature>
<dbReference type="FunFam" id="3.30.70.270:FF:000001">
    <property type="entry name" value="Diguanylate cyclase domain protein"/>
    <property type="match status" value="1"/>
</dbReference>
<dbReference type="PROSITE" id="PS50887">
    <property type="entry name" value="GGDEF"/>
    <property type="match status" value="1"/>
</dbReference>
<dbReference type="NCBIfam" id="TIGR00254">
    <property type="entry name" value="GGDEF"/>
    <property type="match status" value="1"/>
</dbReference>
<sequence>MHYDQPLSRILHHDLLECPPQTPVAEAAARMHVARCGSILVVDKREVQGIWTDRDALKLDIADPESLKQPIARVMSTPVKTILDVQTVAEAAIRFKQEGIRHLLVVDGHGRRLGIVTQTDIVNHQGVEFYVRMREVNSVVKDSPPLVPSDMPMVQVLAAMKERKSDAVIVQDGGRWGLLTGRDVLRLICEGLPHRTAGDMASFPLMTVPRRSTLYHARKLFDEHRIRHLGVVDTQGQVVGLLSYADILESVEQEYVAELQAALQEQSLRLERSYHALLLASKVAETSHQAIMIVDEENVIQSVNPAFTAITGYLADEAVGKKTRLLKSGLHDDAFYQAMYASLKQHGLWNGEVWNRRKNGEIFPESLTITEVRGSNGKLLSYVCVFTDVTEQKRVREDLQQSKEKLAQQSSLTEMILDTLPAMVFVKDEVGRYLMMNQAAADFVGRNRGEVAGLSDFDLFPAEMAARVHQGDLNALASPQVQEEEVLHRTVGGPRYLLTHKRSVQIGDSRYLISSSSDITERRQTVNLLAAEKHVLELIAGDASLAVVLDAVCRSIESLIADSRVVLLFYDGLNETMTLGAAPTLGRGCCRITEQCPAAGQGCVCAQAAHSGRLVEAMNLQEDPSWGTSQAFARAKGFNSAWSNPILAANREVLGTVTLFFRGQRRLSGGEEEVISHLSHLASIAVERDRAIGSLQRLATVDTLTGLANRAHFLEQGEAELNRAFRLERPVAVLMLDIDYFKRINDTWGHAAGDLALKAISSLIAQELRAVDLCGRMGGEEFAVLLPGSDAQGGLEAADRLRRAVAKAQVKIGPGQTIPLTVSIGVAELQPGDRNIDRLLGRADRALYEAKGAGRNRVCVDTGPASGLESHQD</sequence>
<dbReference type="PROSITE" id="PS50113">
    <property type="entry name" value="PAC"/>
    <property type="match status" value="1"/>
</dbReference>
<feature type="domain" description="CBS" evidence="5">
    <location>
        <begin position="75"/>
        <end position="131"/>
    </location>
</feature>
<feature type="domain" description="CBS" evidence="5">
    <location>
        <begin position="200"/>
        <end position="258"/>
    </location>
</feature>
<feature type="domain" description="CBS" evidence="5">
    <location>
        <begin position="11"/>
        <end position="67"/>
    </location>
</feature>
<dbReference type="GO" id="GO:0003824">
    <property type="term" value="F:catalytic activity"/>
    <property type="evidence" value="ECO:0007669"/>
    <property type="project" value="UniProtKB-ARBA"/>
</dbReference>
<feature type="domain" description="PAS" evidence="2">
    <location>
        <begin position="282"/>
        <end position="333"/>
    </location>
</feature>
<dbReference type="SMART" id="SM00065">
    <property type="entry name" value="GAF"/>
    <property type="match status" value="1"/>
</dbReference>
<dbReference type="NCBIfam" id="TIGR00229">
    <property type="entry name" value="sensory_box"/>
    <property type="match status" value="2"/>
</dbReference>
<evidence type="ECO:0000256" key="1">
    <source>
        <dbReference type="PROSITE-ProRule" id="PRU00703"/>
    </source>
</evidence>
<dbReference type="PANTHER" id="PTHR46663:SF4">
    <property type="entry name" value="DIGUANYLATE CYCLASE DGCT-RELATED"/>
    <property type="match status" value="1"/>
</dbReference>
<reference evidence="6" key="1">
    <citation type="submission" date="2020-11" db="EMBL/GenBank/DDBJ databases">
        <title>Azospira inquinata sp. nov.</title>
        <authorList>
            <person name="Moe W.M."/>
            <person name="Mikes M.C."/>
        </authorList>
    </citation>
    <scope>NUCLEOTIDE SEQUENCE</scope>
    <source>
        <strain evidence="6">Azo-3</strain>
    </source>
</reference>
<dbReference type="InterPro" id="IPR000644">
    <property type="entry name" value="CBS_dom"/>
</dbReference>
<evidence type="ECO:0000259" key="2">
    <source>
        <dbReference type="PROSITE" id="PS50112"/>
    </source>
</evidence>
<dbReference type="Pfam" id="PF00990">
    <property type="entry name" value="GGDEF"/>
    <property type="match status" value="1"/>
</dbReference>
<dbReference type="RefSeq" id="WP_216127530.1">
    <property type="nucleotide sequence ID" value="NZ_CP064782.1"/>
</dbReference>
<dbReference type="Proteomes" id="UP000683428">
    <property type="component" value="Chromosome"/>
</dbReference>
<evidence type="ECO:0000259" key="3">
    <source>
        <dbReference type="PROSITE" id="PS50113"/>
    </source>
</evidence>
<feature type="domain" description="PAC" evidence="3">
    <location>
        <begin position="349"/>
        <end position="401"/>
    </location>
</feature>
<organism evidence="6 7">
    <name type="scientific">Azospira inquinata</name>
    <dbReference type="NCBI Taxonomy" id="2785627"/>
    <lineage>
        <taxon>Bacteria</taxon>
        <taxon>Pseudomonadati</taxon>
        <taxon>Pseudomonadota</taxon>
        <taxon>Betaproteobacteria</taxon>
        <taxon>Rhodocyclales</taxon>
        <taxon>Rhodocyclaceae</taxon>
        <taxon>Azospira</taxon>
    </lineage>
</organism>
<dbReference type="SMART" id="SM00267">
    <property type="entry name" value="GGDEF"/>
    <property type="match status" value="1"/>
</dbReference>
<protein>
    <submittedName>
        <fullName evidence="6">Diguanylate cyclase</fullName>
    </submittedName>
</protein>
<proteinExistence type="predicted"/>
<dbReference type="SMART" id="SM00116">
    <property type="entry name" value="CBS"/>
    <property type="match status" value="4"/>
</dbReference>
<dbReference type="Pfam" id="PF08448">
    <property type="entry name" value="PAS_4"/>
    <property type="match status" value="1"/>
</dbReference>
<keyword evidence="1" id="KW-0129">CBS domain</keyword>
<keyword evidence="7" id="KW-1185">Reference proteome</keyword>
<dbReference type="SMART" id="SM00086">
    <property type="entry name" value="PAC"/>
    <property type="match status" value="2"/>
</dbReference>
<dbReference type="InterPro" id="IPR000014">
    <property type="entry name" value="PAS"/>
</dbReference>
<dbReference type="InterPro" id="IPR001610">
    <property type="entry name" value="PAC"/>
</dbReference>
<evidence type="ECO:0000259" key="5">
    <source>
        <dbReference type="PROSITE" id="PS51371"/>
    </source>
</evidence>
<evidence type="ECO:0000313" key="6">
    <source>
        <dbReference type="EMBL" id="QWT49312.1"/>
    </source>
</evidence>
<gene>
    <name evidence="6" type="ORF">Azoinq_01470</name>
</gene>
<dbReference type="PROSITE" id="PS51371">
    <property type="entry name" value="CBS"/>
    <property type="match status" value="3"/>
</dbReference>
<dbReference type="SMART" id="SM00091">
    <property type="entry name" value="PAS"/>
    <property type="match status" value="2"/>
</dbReference>
<dbReference type="PANTHER" id="PTHR46663">
    <property type="entry name" value="DIGUANYLATE CYCLASE DGCT-RELATED"/>
    <property type="match status" value="1"/>
</dbReference>
<dbReference type="InterPro" id="IPR003018">
    <property type="entry name" value="GAF"/>
</dbReference>
<dbReference type="EMBL" id="CP064782">
    <property type="protein sequence ID" value="QWT49312.1"/>
    <property type="molecule type" value="Genomic_DNA"/>
</dbReference>
<dbReference type="KEGG" id="aiq:Azoinq_01470"/>
<name>A0A975SMZ1_9RHOO</name>
<dbReference type="InterPro" id="IPR000700">
    <property type="entry name" value="PAS-assoc_C"/>
</dbReference>
<dbReference type="InterPro" id="IPR000160">
    <property type="entry name" value="GGDEF_dom"/>
</dbReference>
<feature type="domain" description="GGDEF" evidence="4">
    <location>
        <begin position="729"/>
        <end position="863"/>
    </location>
</feature>
<dbReference type="CDD" id="cd01949">
    <property type="entry name" value="GGDEF"/>
    <property type="match status" value="1"/>
</dbReference>
<dbReference type="Pfam" id="PF13185">
    <property type="entry name" value="GAF_2"/>
    <property type="match status" value="1"/>
</dbReference>
<evidence type="ECO:0000313" key="7">
    <source>
        <dbReference type="Proteomes" id="UP000683428"/>
    </source>
</evidence>
<dbReference type="PROSITE" id="PS50112">
    <property type="entry name" value="PAS"/>
    <property type="match status" value="2"/>
</dbReference>
<dbReference type="Pfam" id="PF13426">
    <property type="entry name" value="PAS_9"/>
    <property type="match status" value="1"/>
</dbReference>
<dbReference type="Pfam" id="PF00571">
    <property type="entry name" value="CBS"/>
    <property type="match status" value="4"/>
</dbReference>
<dbReference type="CDD" id="cd00130">
    <property type="entry name" value="PAS"/>
    <property type="match status" value="2"/>
</dbReference>
<evidence type="ECO:0000259" key="4">
    <source>
        <dbReference type="PROSITE" id="PS50887"/>
    </source>
</evidence>
<dbReference type="CDD" id="cd09833">
    <property type="entry name" value="CBS_pair_GGDEF_PAS_repeat1"/>
    <property type="match status" value="1"/>
</dbReference>
<dbReference type="InterPro" id="IPR013656">
    <property type="entry name" value="PAS_4"/>
</dbReference>